<reference evidence="2" key="1">
    <citation type="submission" date="2019-07" db="EMBL/GenBank/DDBJ databases">
        <authorList>
            <person name="Ashton P.M."/>
            <person name="Dallman T."/>
            <person name="Nair S."/>
            <person name="De Pinna E."/>
            <person name="Peters T."/>
            <person name="Grant K."/>
        </authorList>
    </citation>
    <scope>NUCLEOTIDE SEQUENCE [LARGE SCALE GENOMIC DNA]</scope>
    <source>
        <strain evidence="2">674345</strain>
    </source>
</reference>
<organism evidence="2">
    <name type="scientific">Salmonella houtenae</name>
    <dbReference type="NCBI Taxonomy" id="59205"/>
    <lineage>
        <taxon>Bacteria</taxon>
        <taxon>Pseudomonadati</taxon>
        <taxon>Pseudomonadota</taxon>
        <taxon>Gammaproteobacteria</taxon>
        <taxon>Enterobacterales</taxon>
        <taxon>Enterobacteriaceae</taxon>
        <taxon>Salmonella</taxon>
    </lineage>
</organism>
<dbReference type="InterPro" id="IPR001387">
    <property type="entry name" value="Cro/C1-type_HTH"/>
</dbReference>
<dbReference type="Proteomes" id="UP000839836">
    <property type="component" value="Unassembled WGS sequence"/>
</dbReference>
<dbReference type="SUPFAM" id="SSF47413">
    <property type="entry name" value="lambda repressor-like DNA-binding domains"/>
    <property type="match status" value="1"/>
</dbReference>
<gene>
    <name evidence="2" type="ORF">FNH47_21435</name>
</gene>
<dbReference type="CDD" id="cd00093">
    <property type="entry name" value="HTH_XRE"/>
    <property type="match status" value="1"/>
</dbReference>
<accession>A0A5Y2SJ41</accession>
<dbReference type="PROSITE" id="PS50943">
    <property type="entry name" value="HTH_CROC1"/>
    <property type="match status" value="1"/>
</dbReference>
<dbReference type="EMBL" id="AAILSW010000064">
    <property type="protein sequence ID" value="ECF6076508.1"/>
    <property type="molecule type" value="Genomic_DNA"/>
</dbReference>
<dbReference type="Gene3D" id="1.10.260.40">
    <property type="entry name" value="lambda repressor-like DNA-binding domains"/>
    <property type="match status" value="1"/>
</dbReference>
<dbReference type="InterPro" id="IPR031856">
    <property type="entry name" value="YdaS_toxin-like"/>
</dbReference>
<protein>
    <submittedName>
        <fullName evidence="2">Helix-turn-helix domain-containing protein</fullName>
    </submittedName>
</protein>
<dbReference type="Pfam" id="PF15943">
    <property type="entry name" value="YdaS_toxin"/>
    <property type="match status" value="1"/>
</dbReference>
<dbReference type="GO" id="GO:0003677">
    <property type="term" value="F:DNA binding"/>
    <property type="evidence" value="ECO:0007669"/>
    <property type="project" value="InterPro"/>
</dbReference>
<evidence type="ECO:0000259" key="1">
    <source>
        <dbReference type="PROSITE" id="PS50943"/>
    </source>
</evidence>
<name>A0A5Y2SJ41_SALHO</name>
<dbReference type="AlphaFoldDB" id="A0A5Y2SJ41"/>
<comment type="caution">
    <text evidence="2">The sequence shown here is derived from an EMBL/GenBank/DDBJ whole genome shotgun (WGS) entry which is preliminary data.</text>
</comment>
<feature type="domain" description="HTH cro/C1-type" evidence="1">
    <location>
        <begin position="16"/>
        <end position="47"/>
    </location>
</feature>
<proteinExistence type="predicted"/>
<evidence type="ECO:0000313" key="2">
    <source>
        <dbReference type="EMBL" id="ECF6076508.1"/>
    </source>
</evidence>
<sequence length="83" mass="9486">MQLSQYFLERGNAKFLAEKLGISKSYLSQMASGKSAISPERAIEIENHTKGVVTRADCLPDRWMNIWPEFTPPRETNKESINQ</sequence>
<dbReference type="InterPro" id="IPR010982">
    <property type="entry name" value="Lambda_DNA-bd_dom_sf"/>
</dbReference>